<name>A0A411X2B0_9BURK</name>
<dbReference type="Proteomes" id="UP000292307">
    <property type="component" value="Chromosome"/>
</dbReference>
<dbReference type="Proteomes" id="UP000628442">
    <property type="component" value="Unassembled WGS sequence"/>
</dbReference>
<dbReference type="PANTHER" id="PTHR36932:SF1">
    <property type="entry name" value="CAPSULAR POLYSACCHARIDE BIOSYNTHESIS PROTEIN"/>
    <property type="match status" value="1"/>
</dbReference>
<dbReference type="InterPro" id="IPR053158">
    <property type="entry name" value="CapK_Type1_Caps_Biosynth"/>
</dbReference>
<evidence type="ECO:0000313" key="2">
    <source>
        <dbReference type="EMBL" id="QBI03012.1"/>
    </source>
</evidence>
<protein>
    <submittedName>
        <fullName evidence="1">Capsular polysaccharide biosynthesis protein</fullName>
    </submittedName>
    <submittedName>
        <fullName evidence="2">Phenylacetate--CoA ligase family protein</fullName>
    </submittedName>
</protein>
<keyword evidence="2" id="KW-0436">Ligase</keyword>
<dbReference type="EMBL" id="CP036401">
    <property type="protein sequence ID" value="QBI03012.1"/>
    <property type="molecule type" value="Genomic_DNA"/>
</dbReference>
<dbReference type="SUPFAM" id="SSF56801">
    <property type="entry name" value="Acetyl-CoA synthetase-like"/>
    <property type="match status" value="1"/>
</dbReference>
<reference evidence="1" key="3">
    <citation type="submission" date="2022-12" db="EMBL/GenBank/DDBJ databases">
        <authorList>
            <person name="Sun Q."/>
            <person name="Kim S."/>
        </authorList>
    </citation>
    <scope>NUCLEOTIDE SEQUENCE</scope>
    <source>
        <strain evidence="1">KCTC 12343</strain>
    </source>
</reference>
<dbReference type="OrthoDB" id="5298740at2"/>
<reference evidence="2 3" key="2">
    <citation type="submission" date="2019-02" db="EMBL/GenBank/DDBJ databases">
        <title>Draft Genome Sequences of Six Type Strains of the Genus Massilia.</title>
        <authorList>
            <person name="Miess H."/>
            <person name="Frediansyhah A."/>
            <person name="Gross H."/>
        </authorList>
    </citation>
    <scope>NUCLEOTIDE SEQUENCE [LARGE SCALE GENOMIC DNA]</scope>
    <source>
        <strain evidence="2 3">DSM 17472</strain>
    </source>
</reference>
<dbReference type="EMBL" id="BMWV01000012">
    <property type="protein sequence ID" value="GGY58243.1"/>
    <property type="molecule type" value="Genomic_DNA"/>
</dbReference>
<evidence type="ECO:0000313" key="4">
    <source>
        <dbReference type="Proteomes" id="UP000628442"/>
    </source>
</evidence>
<dbReference type="InterPro" id="IPR042099">
    <property type="entry name" value="ANL_N_sf"/>
</dbReference>
<keyword evidence="3" id="KW-1185">Reference proteome</keyword>
<organism evidence="1 4">
    <name type="scientific">Pseudoduganella albidiflava</name>
    <dbReference type="NCBI Taxonomy" id="321983"/>
    <lineage>
        <taxon>Bacteria</taxon>
        <taxon>Pseudomonadati</taxon>
        <taxon>Pseudomonadota</taxon>
        <taxon>Betaproteobacteria</taxon>
        <taxon>Burkholderiales</taxon>
        <taxon>Oxalobacteraceae</taxon>
        <taxon>Telluria group</taxon>
        <taxon>Pseudoduganella</taxon>
    </lineage>
</organism>
<dbReference type="Gene3D" id="3.40.50.12780">
    <property type="entry name" value="N-terminal domain of ligase-like"/>
    <property type="match status" value="1"/>
</dbReference>
<evidence type="ECO:0000313" key="1">
    <source>
        <dbReference type="EMBL" id="GGY58243.1"/>
    </source>
</evidence>
<reference evidence="1" key="1">
    <citation type="journal article" date="2014" name="Int. J. Syst. Evol. Microbiol.">
        <title>Complete genome sequence of Corynebacterium casei LMG S-19264T (=DSM 44701T), isolated from a smear-ripened cheese.</title>
        <authorList>
            <consortium name="US DOE Joint Genome Institute (JGI-PGF)"/>
            <person name="Walter F."/>
            <person name="Albersmeier A."/>
            <person name="Kalinowski J."/>
            <person name="Ruckert C."/>
        </authorList>
    </citation>
    <scope>NUCLEOTIDE SEQUENCE</scope>
    <source>
        <strain evidence="1">KCTC 12343</strain>
    </source>
</reference>
<dbReference type="PANTHER" id="PTHR36932">
    <property type="entry name" value="CAPSULAR POLYSACCHARIDE BIOSYNTHESIS PROTEIN"/>
    <property type="match status" value="1"/>
</dbReference>
<gene>
    <name evidence="2" type="ORF">EYF70_20835</name>
    <name evidence="1" type="ORF">GCM10007387_45930</name>
</gene>
<dbReference type="GO" id="GO:0016874">
    <property type="term" value="F:ligase activity"/>
    <property type="evidence" value="ECO:0007669"/>
    <property type="project" value="UniProtKB-KW"/>
</dbReference>
<dbReference type="AlphaFoldDB" id="A0A411X2B0"/>
<sequence>MNAPNAISPAPAPSLLATLRFRLIDLVRGTNTLELLDTLRRQQYESPEKLEAQAGLARTRYLEELRTLPMFSAVRSFDELPVTNKKFINAHREELRNPHYKGKVVRKKTGGSTGEPLVYYTSSDTQSYLWAGLLLSWEVAGYRLGDPVAFLSGSSLSGTGMKQQAYYALLNVRIFSAFDMSTAAMTQYAESIQSGGYRLIYGYASAVHRLACHLNATNTRLQHRLRGIVCTAEMLTPAMRKDIERAFGVPCYSQYGCNDAGVSAFECENQQGFHLLSMRCHTEVLEDNRLVATDLVNRAMYMPRHDTGDLVRMSEQPCSCGRGLPLIAEVLGRQNDVVVDPRGNAVHSEFFTHLFREDARIERFQVVFDDRTLTVNLHGASLHAAQLEAQCEAYRQRILASLAFDELRFVCNEPFVTQANSKHRFIIRRPAA</sequence>
<proteinExistence type="predicted"/>
<accession>A0A411X2B0</accession>
<dbReference type="RefSeq" id="WP_131147120.1">
    <property type="nucleotide sequence ID" value="NZ_BMWV01000012.1"/>
</dbReference>
<evidence type="ECO:0000313" key="3">
    <source>
        <dbReference type="Proteomes" id="UP000292307"/>
    </source>
</evidence>